<proteinExistence type="predicted"/>
<gene>
    <name evidence="2" type="ORF">Tco_1030313</name>
</gene>
<evidence type="ECO:0000256" key="1">
    <source>
        <dbReference type="SAM" id="MobiDB-lite"/>
    </source>
</evidence>
<keyword evidence="3" id="KW-1185">Reference proteome</keyword>
<evidence type="ECO:0000313" key="3">
    <source>
        <dbReference type="Proteomes" id="UP001151760"/>
    </source>
</evidence>
<reference evidence="2" key="1">
    <citation type="journal article" date="2022" name="Int. J. Mol. Sci.">
        <title>Draft Genome of Tanacetum Coccineum: Genomic Comparison of Closely Related Tanacetum-Family Plants.</title>
        <authorList>
            <person name="Yamashiro T."/>
            <person name="Shiraishi A."/>
            <person name="Nakayama K."/>
            <person name="Satake H."/>
        </authorList>
    </citation>
    <scope>NUCLEOTIDE SEQUENCE</scope>
</reference>
<name>A0ABQ5G5V6_9ASTR</name>
<evidence type="ECO:0000313" key="2">
    <source>
        <dbReference type="EMBL" id="GJT71027.1"/>
    </source>
</evidence>
<dbReference type="Proteomes" id="UP001151760">
    <property type="component" value="Unassembled WGS sequence"/>
</dbReference>
<protein>
    <submittedName>
        <fullName evidence="2">Uncharacterized protein</fullName>
    </submittedName>
</protein>
<reference evidence="2" key="2">
    <citation type="submission" date="2022-01" db="EMBL/GenBank/DDBJ databases">
        <authorList>
            <person name="Yamashiro T."/>
            <person name="Shiraishi A."/>
            <person name="Satake H."/>
            <person name="Nakayama K."/>
        </authorList>
    </citation>
    <scope>NUCLEOTIDE SEQUENCE</scope>
</reference>
<comment type="caution">
    <text evidence="2">The sequence shown here is derived from an EMBL/GenBank/DDBJ whole genome shotgun (WGS) entry which is preliminary data.</text>
</comment>
<sequence length="199" mass="22794">MFPGRIWLALKIKFEGLTASNTPCRSSAIRPRDQNDPHDDAHHEGKNSAVCVSKTSKHGLSFWENLICRKEILTSPFPQKPTPVVQSCQRDHKALASVLAFVCPRKKFVYLMKGNLDQNKCVKKFNSYARYSVEHWKNPHAKIFYIKRQKEPGKPKEEVYPNSKNFQVIKTTGELGHEHKFVTEIIVRRANGVFSSITS</sequence>
<dbReference type="EMBL" id="BQNB010018134">
    <property type="protein sequence ID" value="GJT71027.1"/>
    <property type="molecule type" value="Genomic_DNA"/>
</dbReference>
<feature type="region of interest" description="Disordered" evidence="1">
    <location>
        <begin position="25"/>
        <end position="48"/>
    </location>
</feature>
<organism evidence="2 3">
    <name type="scientific">Tanacetum coccineum</name>
    <dbReference type="NCBI Taxonomy" id="301880"/>
    <lineage>
        <taxon>Eukaryota</taxon>
        <taxon>Viridiplantae</taxon>
        <taxon>Streptophyta</taxon>
        <taxon>Embryophyta</taxon>
        <taxon>Tracheophyta</taxon>
        <taxon>Spermatophyta</taxon>
        <taxon>Magnoliopsida</taxon>
        <taxon>eudicotyledons</taxon>
        <taxon>Gunneridae</taxon>
        <taxon>Pentapetalae</taxon>
        <taxon>asterids</taxon>
        <taxon>campanulids</taxon>
        <taxon>Asterales</taxon>
        <taxon>Asteraceae</taxon>
        <taxon>Asteroideae</taxon>
        <taxon>Anthemideae</taxon>
        <taxon>Anthemidinae</taxon>
        <taxon>Tanacetum</taxon>
    </lineage>
</organism>
<feature type="compositionally biased region" description="Basic and acidic residues" evidence="1">
    <location>
        <begin position="30"/>
        <end position="46"/>
    </location>
</feature>
<accession>A0ABQ5G5V6</accession>